<accession>A0A238J6A2</accession>
<keyword evidence="2" id="KW-1185">Reference proteome</keyword>
<dbReference type="Proteomes" id="UP000201838">
    <property type="component" value="Unassembled WGS sequence"/>
</dbReference>
<protein>
    <recommendedName>
        <fullName evidence="3">Transferrin-binding protein B C-lobe/N-lobe beta barrel domain-containing protein</fullName>
    </recommendedName>
</protein>
<reference evidence="1 2" key="1">
    <citation type="submission" date="2017-05" db="EMBL/GenBank/DDBJ databases">
        <authorList>
            <person name="Song R."/>
            <person name="Chenine A.L."/>
            <person name="Ruprecht R.M."/>
        </authorList>
    </citation>
    <scope>NUCLEOTIDE SEQUENCE [LARGE SCALE GENOMIC DNA]</scope>
    <source>
        <strain evidence="1 2">CECT 8489</strain>
    </source>
</reference>
<dbReference type="AlphaFoldDB" id="A0A238J6A2"/>
<dbReference type="EMBL" id="FXXQ01000040">
    <property type="protein sequence ID" value="SMX25871.1"/>
    <property type="molecule type" value="Genomic_DNA"/>
</dbReference>
<evidence type="ECO:0008006" key="3">
    <source>
        <dbReference type="Google" id="ProtNLM"/>
    </source>
</evidence>
<name>A0A238J6A2_9RHOB</name>
<proteinExistence type="predicted"/>
<gene>
    <name evidence="1" type="ORF">BOA8489_04016</name>
</gene>
<evidence type="ECO:0000313" key="2">
    <source>
        <dbReference type="Proteomes" id="UP000201838"/>
    </source>
</evidence>
<evidence type="ECO:0000313" key="1">
    <source>
        <dbReference type="EMBL" id="SMX25871.1"/>
    </source>
</evidence>
<sequence>MRALTFPIAGLVLLTLPGCGDLFLQSVFCTGFLDPDRCSDPPPRTTLLSADLPTDAELTALPDDYQTLFGVWNDVNTNGTVDIAPSNTATWTGSFGAEIEGGTVLTGNVDVATNFDSSSVDITLDQVSRFTGGSEIEMTGSIAANGLAVTNGRYSGTVTGTVSDPALSYEIGADLDGVFVNSGDTIGVLDGSVTNDDSSASGFLAIYGASQY</sequence>
<organism evidence="1 2">
    <name type="scientific">Boseongicola aestuarii</name>
    <dbReference type="NCBI Taxonomy" id="1470561"/>
    <lineage>
        <taxon>Bacteria</taxon>
        <taxon>Pseudomonadati</taxon>
        <taxon>Pseudomonadota</taxon>
        <taxon>Alphaproteobacteria</taxon>
        <taxon>Rhodobacterales</taxon>
        <taxon>Paracoccaceae</taxon>
        <taxon>Boseongicola</taxon>
    </lineage>
</organism>
<dbReference type="RefSeq" id="WP_093976027.1">
    <property type="nucleotide sequence ID" value="NZ_FXXQ01000040.1"/>
</dbReference>